<reference evidence="2" key="1">
    <citation type="journal article" date="2019" name="Int. J. Syst. Evol. Microbiol.">
        <title>The Global Catalogue of Microorganisms (GCM) 10K type strain sequencing project: providing services to taxonomists for standard genome sequencing and annotation.</title>
        <authorList>
            <consortium name="The Broad Institute Genomics Platform"/>
            <consortium name="The Broad Institute Genome Sequencing Center for Infectious Disease"/>
            <person name="Wu L."/>
            <person name="Ma J."/>
        </authorList>
    </citation>
    <scope>NUCLEOTIDE SEQUENCE [LARGE SCALE GENOMIC DNA]</scope>
    <source>
        <strain evidence="2">CGMCC 1.15731</strain>
    </source>
</reference>
<keyword evidence="2" id="KW-1185">Reference proteome</keyword>
<dbReference type="EMBL" id="JBHSEL010000049">
    <property type="protein sequence ID" value="MFC4624960.1"/>
    <property type="molecule type" value="Genomic_DNA"/>
</dbReference>
<organism evidence="1 2">
    <name type="scientific">Daeguia caeni</name>
    <dbReference type="NCBI Taxonomy" id="439612"/>
    <lineage>
        <taxon>Bacteria</taxon>
        <taxon>Pseudomonadati</taxon>
        <taxon>Pseudomonadota</taxon>
        <taxon>Alphaproteobacteria</taxon>
        <taxon>Hyphomicrobiales</taxon>
        <taxon>Brucellaceae</taxon>
        <taxon>Daeguia</taxon>
    </lineage>
</organism>
<accession>A0ABV9H639</accession>
<protein>
    <submittedName>
        <fullName evidence="1">Uncharacterized protein</fullName>
    </submittedName>
</protein>
<dbReference type="Proteomes" id="UP001596042">
    <property type="component" value="Unassembled WGS sequence"/>
</dbReference>
<dbReference type="RefSeq" id="WP_374830383.1">
    <property type="nucleotide sequence ID" value="NZ_JBHEEZ010000004.1"/>
</dbReference>
<name>A0ABV9H639_9HYPH</name>
<evidence type="ECO:0000313" key="2">
    <source>
        <dbReference type="Proteomes" id="UP001596042"/>
    </source>
</evidence>
<proteinExistence type="predicted"/>
<evidence type="ECO:0000313" key="1">
    <source>
        <dbReference type="EMBL" id="MFC4624960.1"/>
    </source>
</evidence>
<comment type="caution">
    <text evidence="1">The sequence shown here is derived from an EMBL/GenBank/DDBJ whole genome shotgun (WGS) entry which is preliminary data.</text>
</comment>
<sequence length="57" mass="6201">MIGTGFSNFPPAPTIQNHEVAQSLTESPIKVNSFNFRATSPAIDLVSHSLKHIILPE</sequence>
<gene>
    <name evidence="1" type="ORF">ACFO1V_06940</name>
</gene>